<protein>
    <submittedName>
        <fullName evidence="1">Uncharacterized protein</fullName>
    </submittedName>
</protein>
<name>A0A538T9M9_UNCEI</name>
<proteinExistence type="predicted"/>
<evidence type="ECO:0000313" key="1">
    <source>
        <dbReference type="EMBL" id="TMQ60351.1"/>
    </source>
</evidence>
<dbReference type="AlphaFoldDB" id="A0A538T9M9"/>
<feature type="non-terminal residue" evidence="1">
    <location>
        <position position="84"/>
    </location>
</feature>
<reference evidence="1 2" key="1">
    <citation type="journal article" date="2019" name="Nat. Microbiol.">
        <title>Mediterranean grassland soil C-N compound turnover is dependent on rainfall and depth, and is mediated by genomically divergent microorganisms.</title>
        <authorList>
            <person name="Diamond S."/>
            <person name="Andeer P.F."/>
            <person name="Li Z."/>
            <person name="Crits-Christoph A."/>
            <person name="Burstein D."/>
            <person name="Anantharaman K."/>
            <person name="Lane K.R."/>
            <person name="Thomas B.C."/>
            <person name="Pan C."/>
            <person name="Northen T.R."/>
            <person name="Banfield J.F."/>
        </authorList>
    </citation>
    <scope>NUCLEOTIDE SEQUENCE [LARGE SCALE GENOMIC DNA]</scope>
    <source>
        <strain evidence="1">WS_6</strain>
    </source>
</reference>
<evidence type="ECO:0000313" key="2">
    <source>
        <dbReference type="Proteomes" id="UP000316852"/>
    </source>
</evidence>
<sequence length="84" mass="9898">MTTTMSELNRKAASRSDRERFVNILAVQRAAYLRERAPSRTKRRHDLKKFKAAMLARRSAIEDAISTDFDHRSRHEKIAHEEIF</sequence>
<comment type="caution">
    <text evidence="1">The sequence shown here is derived from an EMBL/GenBank/DDBJ whole genome shotgun (WGS) entry which is preliminary data.</text>
</comment>
<gene>
    <name evidence="1" type="ORF">E6K76_01570</name>
</gene>
<dbReference type="EMBL" id="VBOW01000014">
    <property type="protein sequence ID" value="TMQ60351.1"/>
    <property type="molecule type" value="Genomic_DNA"/>
</dbReference>
<organism evidence="1 2">
    <name type="scientific">Eiseniibacteriota bacterium</name>
    <dbReference type="NCBI Taxonomy" id="2212470"/>
    <lineage>
        <taxon>Bacteria</taxon>
        <taxon>Candidatus Eiseniibacteriota</taxon>
    </lineage>
</organism>
<dbReference type="Proteomes" id="UP000316852">
    <property type="component" value="Unassembled WGS sequence"/>
</dbReference>
<accession>A0A538T9M9</accession>